<organism evidence="2">
    <name type="scientific">Myoviridae sp. ctuev19</name>
    <dbReference type="NCBI Taxonomy" id="2827716"/>
    <lineage>
        <taxon>Viruses</taxon>
        <taxon>Duplodnaviria</taxon>
        <taxon>Heunggongvirae</taxon>
        <taxon>Uroviricota</taxon>
        <taxon>Caudoviricetes</taxon>
    </lineage>
</organism>
<proteinExistence type="predicted"/>
<protein>
    <submittedName>
        <fullName evidence="2">Regulatory protein-modification, helix-turn-helix, transcriptional regulato, DNA</fullName>
    </submittedName>
</protein>
<reference evidence="2" key="1">
    <citation type="journal article" date="2021" name="Proc. Natl. Acad. Sci. U.S.A.">
        <title>A Catalog of Tens of Thousands of Viruses from Human Metagenomes Reveals Hidden Associations with Chronic Diseases.</title>
        <authorList>
            <person name="Tisza M.J."/>
            <person name="Buck C.B."/>
        </authorList>
    </citation>
    <scope>NUCLEOTIDE SEQUENCE</scope>
    <source>
        <strain evidence="2">Ctuev19</strain>
    </source>
</reference>
<dbReference type="EMBL" id="BK032585">
    <property type="protein sequence ID" value="DAF49624.1"/>
    <property type="molecule type" value="Genomic_DNA"/>
</dbReference>
<dbReference type="Gene3D" id="1.10.260.40">
    <property type="entry name" value="lambda repressor-like DNA-binding domains"/>
    <property type="match status" value="1"/>
</dbReference>
<dbReference type="InterPro" id="IPR001387">
    <property type="entry name" value="Cro/C1-type_HTH"/>
</dbReference>
<dbReference type="GO" id="GO:0003677">
    <property type="term" value="F:DNA binding"/>
    <property type="evidence" value="ECO:0007669"/>
    <property type="project" value="InterPro"/>
</dbReference>
<dbReference type="CDD" id="cd00093">
    <property type="entry name" value="HTH_XRE"/>
    <property type="match status" value="1"/>
</dbReference>
<accession>A0A8S5SFD7</accession>
<dbReference type="SUPFAM" id="SSF47413">
    <property type="entry name" value="lambda repressor-like DNA-binding domains"/>
    <property type="match status" value="1"/>
</dbReference>
<evidence type="ECO:0000313" key="2">
    <source>
        <dbReference type="EMBL" id="DAF49624.1"/>
    </source>
</evidence>
<dbReference type="SMART" id="SM00530">
    <property type="entry name" value="HTH_XRE"/>
    <property type="match status" value="1"/>
</dbReference>
<name>A0A8S5SFD7_9CAUD</name>
<dbReference type="Pfam" id="PF01381">
    <property type="entry name" value="HTH_3"/>
    <property type="match status" value="1"/>
</dbReference>
<sequence>MTTEIIITVVSASRSTGEYTPAEIAYFTTVQDYVYGLDLPDGWEEIGTTPTGMARRKAVTVSLPDFIHDVPGGIRSDYTSTDGNKNLVFAKVPSVRVTGSIEQAIDDAIQSLTITAPTISGKREKIPFEILSVTPIFGNRRPDKCPLLAIRTSKGMTQAKLAEMSGINARQIRKIETGEIKTKNITIGTITALAHALGVEIEDLIGE</sequence>
<dbReference type="PROSITE" id="PS50943">
    <property type="entry name" value="HTH_CROC1"/>
    <property type="match status" value="1"/>
</dbReference>
<feature type="domain" description="HTH cro/C1-type" evidence="1">
    <location>
        <begin position="147"/>
        <end position="204"/>
    </location>
</feature>
<dbReference type="InterPro" id="IPR010982">
    <property type="entry name" value="Lambda_DNA-bd_dom_sf"/>
</dbReference>
<evidence type="ECO:0000259" key="1">
    <source>
        <dbReference type="PROSITE" id="PS50943"/>
    </source>
</evidence>